<feature type="domain" description="ATP-dependent helicase/deoxyribonuclease subunit B N-terminal" evidence="11">
    <location>
        <begin position="5"/>
        <end position="290"/>
    </location>
</feature>
<dbReference type="GO" id="GO:0006310">
    <property type="term" value="P:DNA recombination"/>
    <property type="evidence" value="ECO:0007669"/>
    <property type="project" value="TreeGrafter"/>
</dbReference>
<proteinExistence type="predicted"/>
<keyword evidence="8" id="KW-0238">DNA-binding</keyword>
<keyword evidence="4" id="KW-0378">Hydrolase</keyword>
<keyword evidence="2" id="KW-0547">Nucleotide-binding</keyword>
<sequence>MSLHFILGSSGSGKSELLYKSIIKASGEQKDRNFLVIVPEQYTMATQKKLVQLHPGHSIIRTDILSFQRLASRVFAELGLEGQTILDDTGKNLIIRKVMENHRKELRAFAGNLDKTGFVSEVKSVISELLQYAIAPDDMPQIITAVAGNGALADKLTDIEVVYHAFMEYTERDYITSESLLSLLAQHVHESELIKGSVIAIDGFTGFTPVQYGLLARLLETAAEVYVTVTIDSNEHINVQDGPESLFAMSKETISSLLRIADESHVEVAPYTLCEHTYRFDRAPELAFLEQNMFRYNGRVYRDEPENIEIYCGITPKEELQFIAAEILRLTREQGIRYRDIAVVSADIETYGMLAANIFEQNDIPAFVDYKRNIMNNPMIEFMRSGIAVIESGYSYESMFRFLRSGITAITPNETDLLENYCLALGIRGRKRWYSQWDRNYIKKNREKADLTQLNELRYRTVKILEPLDRAYTAASGTTVSVGELLEALYEFVAASDIEHKMNELADRLELNEENALASQYRQIYPKVMALFDEIYSLLGEEKIKRKEFARLLDSGLEEIKVGLIPPTADCVLIGDMQRTRLDNIKVLFFAGVNDGIVPKKSENKGILSELDRYILENASVTLSPDARKKAFIERFYLYMNLTKPSWKLYLTYAARGIDARERRPSYFVRTMYKLYPKLSMRTCDNMNNDMWLTIPKADKEWNIKDSQINLVQAAADALYGTDVRESVTRLEQFASCEFAHFLMYGLGLDERDVYTISASDTGSILHKSMECISSEVIRSGMSFADMKDEQRHEIVGRVVDTVAAEYGNAVFKDSSRNEYMIEKVKELTQRTVWAIGRQLEQEQFVPESFEVRFSLPMNESVGKRKVELVGSIDRIDVCEDGDNIYIKIIDYKTGNEKFSLYKTYYGLRIQLMTYMIAAMEHEKKLHPGKNIVPAGAFYYVVDDPIVDRQDSREKVEKKILAQLSYDGIVNGQMPQELMGSSADSIKGDKNITAGQFARLSEHITDTMDLMTDNMLNGNAYINPVADSGKDSCEYCPYRSVCGFYSDIPGNSYRRVRHLKDNEVWERLYMDREQEEMADGKELDSTTEEGN</sequence>
<dbReference type="Gene3D" id="3.90.320.10">
    <property type="match status" value="1"/>
</dbReference>
<dbReference type="GO" id="GO:0004386">
    <property type="term" value="F:helicase activity"/>
    <property type="evidence" value="ECO:0007669"/>
    <property type="project" value="UniProtKB-KW"/>
</dbReference>
<keyword evidence="3" id="KW-0227">DNA damage</keyword>
<evidence type="ECO:0000256" key="7">
    <source>
        <dbReference type="ARBA" id="ARBA00022840"/>
    </source>
</evidence>
<dbReference type="GO" id="GO:0005524">
    <property type="term" value="F:ATP binding"/>
    <property type="evidence" value="ECO:0007669"/>
    <property type="project" value="UniProtKB-KW"/>
</dbReference>
<organism evidence="12 13">
    <name type="scientific">Bacteroides pectinophilus CAG:437</name>
    <dbReference type="NCBI Taxonomy" id="1263051"/>
    <lineage>
        <taxon>Bacteria</taxon>
        <taxon>Bacillati</taxon>
        <taxon>Bacillota</taxon>
        <taxon>Clostridia</taxon>
        <taxon>Eubacteriales</taxon>
    </lineage>
</organism>
<dbReference type="Proteomes" id="UP000018141">
    <property type="component" value="Unassembled WGS sequence"/>
</dbReference>
<evidence type="ECO:0000256" key="3">
    <source>
        <dbReference type="ARBA" id="ARBA00022763"/>
    </source>
</evidence>
<name>R7ABH7_9FIRM</name>
<dbReference type="AlphaFoldDB" id="R7ABH7"/>
<dbReference type="Gene3D" id="3.40.50.300">
    <property type="entry name" value="P-loop containing nucleotide triphosphate hydrolases"/>
    <property type="match status" value="4"/>
</dbReference>
<accession>R7ABH7</accession>
<keyword evidence="6" id="KW-0269">Exonuclease</keyword>
<dbReference type="PANTHER" id="PTHR30591:SF1">
    <property type="entry name" value="RECBCD ENZYME SUBUNIT RECC"/>
    <property type="match status" value="1"/>
</dbReference>
<evidence type="ECO:0000259" key="11">
    <source>
        <dbReference type="Pfam" id="PF21445"/>
    </source>
</evidence>
<dbReference type="GO" id="GO:0006281">
    <property type="term" value="P:DNA repair"/>
    <property type="evidence" value="ECO:0007669"/>
    <property type="project" value="UniProtKB-KW"/>
</dbReference>
<evidence type="ECO:0000256" key="8">
    <source>
        <dbReference type="ARBA" id="ARBA00023125"/>
    </source>
</evidence>
<dbReference type="GO" id="GO:0004527">
    <property type="term" value="F:exonuclease activity"/>
    <property type="evidence" value="ECO:0007669"/>
    <property type="project" value="UniProtKB-KW"/>
</dbReference>
<gene>
    <name evidence="12" type="ORF">BN656_01960</name>
</gene>
<dbReference type="InterPro" id="IPR049035">
    <property type="entry name" value="ADDB_N"/>
</dbReference>
<dbReference type="GO" id="GO:0003677">
    <property type="term" value="F:DNA binding"/>
    <property type="evidence" value="ECO:0007669"/>
    <property type="project" value="UniProtKB-KW"/>
</dbReference>
<evidence type="ECO:0000259" key="10">
    <source>
        <dbReference type="Pfam" id="PF12705"/>
    </source>
</evidence>
<dbReference type="InterPro" id="IPR027417">
    <property type="entry name" value="P-loop_NTPase"/>
</dbReference>
<reference evidence="12" key="1">
    <citation type="submission" date="2012-11" db="EMBL/GenBank/DDBJ databases">
        <title>Dependencies among metagenomic species, viruses, plasmids and units of genetic variation.</title>
        <authorList>
            <person name="Nielsen H.B."/>
            <person name="Almeida M."/>
            <person name="Juncker A.S."/>
            <person name="Rasmussen S."/>
            <person name="Li J."/>
            <person name="Sunagawa S."/>
            <person name="Plichta D."/>
            <person name="Gautier L."/>
            <person name="Le Chatelier E."/>
            <person name="Peletier E."/>
            <person name="Bonde I."/>
            <person name="Nielsen T."/>
            <person name="Manichanh C."/>
            <person name="Arumugam M."/>
            <person name="Batto J."/>
            <person name="Santos M.B.Q.D."/>
            <person name="Blom N."/>
            <person name="Borruel N."/>
            <person name="Burgdorf K.S."/>
            <person name="Boumezbeur F."/>
            <person name="Casellas F."/>
            <person name="Dore J."/>
            <person name="Guarner F."/>
            <person name="Hansen T."/>
            <person name="Hildebrand F."/>
            <person name="Kaas R.S."/>
            <person name="Kennedy S."/>
            <person name="Kristiansen K."/>
            <person name="Kultima J.R."/>
            <person name="Leonard P."/>
            <person name="Levenez F."/>
            <person name="Lund O."/>
            <person name="Moumen B."/>
            <person name="Le Paslier D."/>
            <person name="Pons N."/>
            <person name="Pedersen O."/>
            <person name="Prifti E."/>
            <person name="Qin J."/>
            <person name="Raes J."/>
            <person name="Tap J."/>
            <person name="Tims S."/>
            <person name="Ussery D.W."/>
            <person name="Yamada T."/>
            <person name="MetaHit consortium"/>
            <person name="Renault P."/>
            <person name="Sicheritz-Ponten T."/>
            <person name="Bork P."/>
            <person name="Wang J."/>
            <person name="Brunak S."/>
            <person name="Ehrlich S.D."/>
        </authorList>
    </citation>
    <scope>NUCLEOTIDE SEQUENCE [LARGE SCALE GENOMIC DNA]</scope>
</reference>
<comment type="caution">
    <text evidence="12">The sequence shown here is derived from an EMBL/GenBank/DDBJ whole genome shotgun (WGS) entry which is preliminary data.</text>
</comment>
<keyword evidence="1" id="KW-0540">Nuclease</keyword>
<dbReference type="Pfam" id="PF12705">
    <property type="entry name" value="PDDEXK_1"/>
    <property type="match status" value="1"/>
</dbReference>
<evidence type="ECO:0000256" key="9">
    <source>
        <dbReference type="ARBA" id="ARBA00023204"/>
    </source>
</evidence>
<keyword evidence="9" id="KW-0234">DNA repair</keyword>
<dbReference type="SUPFAM" id="SSF52540">
    <property type="entry name" value="P-loop containing nucleoside triphosphate hydrolases"/>
    <property type="match status" value="1"/>
</dbReference>
<dbReference type="EMBL" id="CBHH010000055">
    <property type="protein sequence ID" value="CDD58148.1"/>
    <property type="molecule type" value="Genomic_DNA"/>
</dbReference>
<evidence type="ECO:0000256" key="4">
    <source>
        <dbReference type="ARBA" id="ARBA00022801"/>
    </source>
</evidence>
<evidence type="ECO:0000256" key="5">
    <source>
        <dbReference type="ARBA" id="ARBA00022806"/>
    </source>
</evidence>
<keyword evidence="5" id="KW-0347">Helicase</keyword>
<feature type="domain" description="PD-(D/E)XK endonuclease-like" evidence="10">
    <location>
        <begin position="727"/>
        <end position="1042"/>
    </location>
</feature>
<dbReference type="InterPro" id="IPR011604">
    <property type="entry name" value="PDDEXK-like_dom_sf"/>
</dbReference>
<evidence type="ECO:0000313" key="12">
    <source>
        <dbReference type="EMBL" id="CDD58148.1"/>
    </source>
</evidence>
<dbReference type="PANTHER" id="PTHR30591">
    <property type="entry name" value="RECBCD ENZYME SUBUNIT RECC"/>
    <property type="match status" value="1"/>
</dbReference>
<keyword evidence="7" id="KW-0067">ATP-binding</keyword>
<dbReference type="InterPro" id="IPR038726">
    <property type="entry name" value="PDDEXK_AddAB-type"/>
</dbReference>
<evidence type="ECO:0000313" key="13">
    <source>
        <dbReference type="Proteomes" id="UP000018141"/>
    </source>
</evidence>
<protein>
    <submittedName>
        <fullName evidence="12">Uncharacterized protein</fullName>
    </submittedName>
</protein>
<evidence type="ECO:0000256" key="1">
    <source>
        <dbReference type="ARBA" id="ARBA00022722"/>
    </source>
</evidence>
<evidence type="ECO:0000256" key="6">
    <source>
        <dbReference type="ARBA" id="ARBA00022839"/>
    </source>
</evidence>
<evidence type="ECO:0000256" key="2">
    <source>
        <dbReference type="ARBA" id="ARBA00022741"/>
    </source>
</evidence>
<dbReference type="Pfam" id="PF21445">
    <property type="entry name" value="ADDB_N"/>
    <property type="match status" value="1"/>
</dbReference>